<reference evidence="1 2" key="1">
    <citation type="submission" date="2023-06" db="EMBL/GenBank/DDBJ databases">
        <authorList>
            <person name="Ye Y.-Q."/>
            <person name="Du Z.-J."/>
        </authorList>
    </citation>
    <scope>NUCLEOTIDE SEQUENCE [LARGE SCALE GENOMIC DNA]</scope>
    <source>
        <strain evidence="1 2">SDUM287046</strain>
    </source>
</reference>
<sequence length="148" mass="17176">MERTGLHFTLVTGDQKHHLAIAKGLSGIPIKTKFHRLQDCEKLMDYLSINYSSEYHIVMLDMDDPVNVGMECLKAVRAKTAYNNLILIAYSRVEDEEVIKKIFIEGANIFFKYPKTASEFDSMLRQLIVINWRVYSTGSDRQHFVLRM</sequence>
<keyword evidence="2" id="KW-1185">Reference proteome</keyword>
<evidence type="ECO:0000313" key="1">
    <source>
        <dbReference type="EMBL" id="MDN3724151.1"/>
    </source>
</evidence>
<dbReference type="Gene3D" id="3.40.50.2300">
    <property type="match status" value="1"/>
</dbReference>
<evidence type="ECO:0000313" key="2">
    <source>
        <dbReference type="Proteomes" id="UP001244787"/>
    </source>
</evidence>
<dbReference type="Proteomes" id="UP001244787">
    <property type="component" value="Unassembled WGS sequence"/>
</dbReference>
<dbReference type="EMBL" id="JAUGQQ010000003">
    <property type="protein sequence ID" value="MDN3724151.1"/>
    <property type="molecule type" value="Genomic_DNA"/>
</dbReference>
<organism evidence="1 2">
    <name type="scientific">Aequorivita aurantiaca</name>
    <dbReference type="NCBI Taxonomy" id="3053356"/>
    <lineage>
        <taxon>Bacteria</taxon>
        <taxon>Pseudomonadati</taxon>
        <taxon>Bacteroidota</taxon>
        <taxon>Flavobacteriia</taxon>
        <taxon>Flavobacteriales</taxon>
        <taxon>Flavobacteriaceae</taxon>
        <taxon>Aequorivita</taxon>
    </lineage>
</organism>
<protein>
    <recommendedName>
        <fullName evidence="3">Response regulator</fullName>
    </recommendedName>
</protein>
<comment type="caution">
    <text evidence="1">The sequence shown here is derived from an EMBL/GenBank/DDBJ whole genome shotgun (WGS) entry which is preliminary data.</text>
</comment>
<gene>
    <name evidence="1" type="ORF">QRD02_07135</name>
</gene>
<evidence type="ECO:0008006" key="3">
    <source>
        <dbReference type="Google" id="ProtNLM"/>
    </source>
</evidence>
<dbReference type="InterPro" id="IPR011006">
    <property type="entry name" value="CheY-like_superfamily"/>
</dbReference>
<name>A0ABT8DFN1_9FLAO</name>
<dbReference type="SUPFAM" id="SSF52172">
    <property type="entry name" value="CheY-like"/>
    <property type="match status" value="1"/>
</dbReference>
<proteinExistence type="predicted"/>
<accession>A0ABT8DFN1</accession>
<dbReference type="RefSeq" id="WP_290254244.1">
    <property type="nucleotide sequence ID" value="NZ_JAUGQQ010000003.1"/>
</dbReference>